<protein>
    <submittedName>
        <fullName evidence="1">Uncharacterized protein</fullName>
    </submittedName>
</protein>
<comment type="caution">
    <text evidence="1">The sequence shown here is derived from an EMBL/GenBank/DDBJ whole genome shotgun (WGS) entry which is preliminary data.</text>
</comment>
<dbReference type="AlphaFoldDB" id="A0A0V0SCV2"/>
<sequence>MKTLTLTKLFQNEMKYLLQNKKIKVKETKDILLERLDSWCNRTRSRGSLVNLWFEFSKRKIGSLFVEAFVLLPIQPTAATYDSMMTTIRSTVMLSPLARHCQGQPEDKFSITLIYASTNN</sequence>
<organism evidence="1 2">
    <name type="scientific">Trichinella nelsoni</name>
    <dbReference type="NCBI Taxonomy" id="6336"/>
    <lineage>
        <taxon>Eukaryota</taxon>
        <taxon>Metazoa</taxon>
        <taxon>Ecdysozoa</taxon>
        <taxon>Nematoda</taxon>
        <taxon>Enoplea</taxon>
        <taxon>Dorylaimia</taxon>
        <taxon>Trichinellida</taxon>
        <taxon>Trichinellidae</taxon>
        <taxon>Trichinella</taxon>
    </lineage>
</organism>
<name>A0A0V0SCV2_9BILA</name>
<evidence type="ECO:0000313" key="2">
    <source>
        <dbReference type="Proteomes" id="UP000054630"/>
    </source>
</evidence>
<gene>
    <name evidence="1" type="ORF">T07_11759</name>
</gene>
<accession>A0A0V0SCV2</accession>
<proteinExistence type="predicted"/>
<dbReference type="Proteomes" id="UP000054630">
    <property type="component" value="Unassembled WGS sequence"/>
</dbReference>
<dbReference type="EMBL" id="JYDL01000017">
    <property type="protein sequence ID" value="KRX24497.1"/>
    <property type="molecule type" value="Genomic_DNA"/>
</dbReference>
<reference evidence="1 2" key="1">
    <citation type="submission" date="2015-01" db="EMBL/GenBank/DDBJ databases">
        <title>Evolution of Trichinella species and genotypes.</title>
        <authorList>
            <person name="Korhonen P.K."/>
            <person name="Edoardo P."/>
            <person name="Giuseppe L.R."/>
            <person name="Gasser R.B."/>
        </authorList>
    </citation>
    <scope>NUCLEOTIDE SEQUENCE [LARGE SCALE GENOMIC DNA]</scope>
    <source>
        <strain evidence="1">ISS37</strain>
    </source>
</reference>
<evidence type="ECO:0000313" key="1">
    <source>
        <dbReference type="EMBL" id="KRX24497.1"/>
    </source>
</evidence>
<keyword evidence="2" id="KW-1185">Reference proteome</keyword>